<evidence type="ECO:0000256" key="6">
    <source>
        <dbReference type="ARBA" id="ARBA00022777"/>
    </source>
</evidence>
<evidence type="ECO:0000256" key="7">
    <source>
        <dbReference type="ARBA" id="ARBA00022840"/>
    </source>
</evidence>
<feature type="domain" description="Histidine kinase/HSP90-like ATPase" evidence="10">
    <location>
        <begin position="296"/>
        <end position="388"/>
    </location>
</feature>
<evidence type="ECO:0000256" key="2">
    <source>
        <dbReference type="ARBA" id="ARBA00012438"/>
    </source>
</evidence>
<keyword evidence="4" id="KW-0808">Transferase</keyword>
<dbReference type="GO" id="GO:0000155">
    <property type="term" value="F:phosphorelay sensor kinase activity"/>
    <property type="evidence" value="ECO:0007669"/>
    <property type="project" value="InterPro"/>
</dbReference>
<dbReference type="InterPro" id="IPR055558">
    <property type="entry name" value="DUF7134"/>
</dbReference>
<feature type="transmembrane region" description="Helical" evidence="9">
    <location>
        <begin position="131"/>
        <end position="150"/>
    </location>
</feature>
<evidence type="ECO:0000259" key="10">
    <source>
        <dbReference type="SMART" id="SM00387"/>
    </source>
</evidence>
<sequence>MRLHRPPRGLLLDAAIAAATLALVLGAAVTQDGPGPAAGQIAAAVAACGALALRRRHPVAVLVLTLVLTAVSGALGESGGPVFVAYIVALYTAAAEGRLPVAVVLAVVGFMGMLLHGAVDERGSVQGQEENAVLVAGWLLAVLAVGGVTWNRRAYLAEVERRAAEAERGREADGRRRATEERMRIARELHDVLAHNISLINVRAGAALFHLTEGRLDGPALRAELVEALTVIRDAGRDAGRELRATLGVLRNADDADPTAPSPGLASLPDLVATAGRAGLQVSTTVQNTPPRMPPEVDLAAFRIVQEALTNVARHARAKEAVVRIHAESDDLYIHVENTGAGAAAPGNGPGYGIRGMRERAAALGGDLRAGPCGDDGFRVTARLPLRERS</sequence>
<dbReference type="GO" id="GO:0005524">
    <property type="term" value="F:ATP binding"/>
    <property type="evidence" value="ECO:0007669"/>
    <property type="project" value="UniProtKB-KW"/>
</dbReference>
<feature type="transmembrane region" description="Helical" evidence="9">
    <location>
        <begin position="99"/>
        <end position="119"/>
    </location>
</feature>
<keyword evidence="9" id="KW-0812">Transmembrane</keyword>
<dbReference type="CDD" id="cd16917">
    <property type="entry name" value="HATPase_UhpB-NarQ-NarX-like"/>
    <property type="match status" value="1"/>
</dbReference>
<dbReference type="EMBL" id="BSRZ01000004">
    <property type="protein sequence ID" value="GLW63900.1"/>
    <property type="molecule type" value="Genomic_DNA"/>
</dbReference>
<keyword evidence="9" id="KW-0472">Membrane</keyword>
<dbReference type="InterPro" id="IPR003594">
    <property type="entry name" value="HATPase_dom"/>
</dbReference>
<organism evidence="11 12">
    <name type="scientific">Actinomadura rubrobrunea</name>
    <dbReference type="NCBI Taxonomy" id="115335"/>
    <lineage>
        <taxon>Bacteria</taxon>
        <taxon>Bacillati</taxon>
        <taxon>Actinomycetota</taxon>
        <taxon>Actinomycetes</taxon>
        <taxon>Streptosporangiales</taxon>
        <taxon>Thermomonosporaceae</taxon>
        <taxon>Actinomadura</taxon>
    </lineage>
</organism>
<evidence type="ECO:0000256" key="1">
    <source>
        <dbReference type="ARBA" id="ARBA00000085"/>
    </source>
</evidence>
<evidence type="ECO:0000313" key="12">
    <source>
        <dbReference type="Proteomes" id="UP001165124"/>
    </source>
</evidence>
<dbReference type="Proteomes" id="UP001165124">
    <property type="component" value="Unassembled WGS sequence"/>
</dbReference>
<protein>
    <recommendedName>
        <fullName evidence="2">histidine kinase</fullName>
        <ecNumber evidence="2">2.7.13.3</ecNumber>
    </recommendedName>
</protein>
<keyword evidence="3" id="KW-0597">Phosphoprotein</keyword>
<evidence type="ECO:0000256" key="4">
    <source>
        <dbReference type="ARBA" id="ARBA00022679"/>
    </source>
</evidence>
<keyword evidence="7" id="KW-0067">ATP-binding</keyword>
<dbReference type="SUPFAM" id="SSF55874">
    <property type="entry name" value="ATPase domain of HSP90 chaperone/DNA topoisomerase II/histidine kinase"/>
    <property type="match status" value="1"/>
</dbReference>
<comment type="caution">
    <text evidence="11">The sequence shown here is derived from an EMBL/GenBank/DDBJ whole genome shotgun (WGS) entry which is preliminary data.</text>
</comment>
<evidence type="ECO:0000256" key="5">
    <source>
        <dbReference type="ARBA" id="ARBA00022741"/>
    </source>
</evidence>
<reference evidence="11" key="1">
    <citation type="submission" date="2023-02" db="EMBL/GenBank/DDBJ databases">
        <title>Actinomadura rubrobrunea NBRC 14622.</title>
        <authorList>
            <person name="Ichikawa N."/>
            <person name="Sato H."/>
            <person name="Tonouchi N."/>
        </authorList>
    </citation>
    <scope>NUCLEOTIDE SEQUENCE</scope>
    <source>
        <strain evidence="11">NBRC 14622</strain>
    </source>
</reference>
<dbReference type="RefSeq" id="WP_067915604.1">
    <property type="nucleotide sequence ID" value="NZ_BSRZ01000004.1"/>
</dbReference>
<evidence type="ECO:0000313" key="11">
    <source>
        <dbReference type="EMBL" id="GLW63900.1"/>
    </source>
</evidence>
<dbReference type="AlphaFoldDB" id="A0A9W6PUA7"/>
<accession>A0A9W6PUA7</accession>
<dbReference type="PANTHER" id="PTHR24421:SF10">
    <property type="entry name" value="NITRATE_NITRITE SENSOR PROTEIN NARQ"/>
    <property type="match status" value="1"/>
</dbReference>
<feature type="transmembrane region" description="Helical" evidence="9">
    <location>
        <begin position="36"/>
        <end position="53"/>
    </location>
</feature>
<dbReference type="GO" id="GO:0046983">
    <property type="term" value="F:protein dimerization activity"/>
    <property type="evidence" value="ECO:0007669"/>
    <property type="project" value="InterPro"/>
</dbReference>
<dbReference type="PANTHER" id="PTHR24421">
    <property type="entry name" value="NITRATE/NITRITE SENSOR PROTEIN NARX-RELATED"/>
    <property type="match status" value="1"/>
</dbReference>
<evidence type="ECO:0000256" key="8">
    <source>
        <dbReference type="ARBA" id="ARBA00023012"/>
    </source>
</evidence>
<dbReference type="Gene3D" id="3.30.565.10">
    <property type="entry name" value="Histidine kinase-like ATPase, C-terminal domain"/>
    <property type="match status" value="1"/>
</dbReference>
<evidence type="ECO:0000256" key="9">
    <source>
        <dbReference type="SAM" id="Phobius"/>
    </source>
</evidence>
<dbReference type="InterPro" id="IPR011712">
    <property type="entry name" value="Sig_transdc_His_kin_sub3_dim/P"/>
</dbReference>
<feature type="transmembrane region" description="Helical" evidence="9">
    <location>
        <begin position="60"/>
        <end position="93"/>
    </location>
</feature>
<dbReference type="InterPro" id="IPR036890">
    <property type="entry name" value="HATPase_C_sf"/>
</dbReference>
<comment type="catalytic activity">
    <reaction evidence="1">
        <text>ATP + protein L-histidine = ADP + protein N-phospho-L-histidine.</text>
        <dbReference type="EC" id="2.7.13.3"/>
    </reaction>
</comment>
<keyword evidence="12" id="KW-1185">Reference proteome</keyword>
<name>A0A9W6PUA7_9ACTN</name>
<dbReference type="Pfam" id="PF02518">
    <property type="entry name" value="HATPase_c"/>
    <property type="match status" value="1"/>
</dbReference>
<evidence type="ECO:0000256" key="3">
    <source>
        <dbReference type="ARBA" id="ARBA00022553"/>
    </source>
</evidence>
<dbReference type="SMART" id="SM00387">
    <property type="entry name" value="HATPase_c"/>
    <property type="match status" value="1"/>
</dbReference>
<keyword evidence="5" id="KW-0547">Nucleotide-binding</keyword>
<proteinExistence type="predicted"/>
<dbReference type="EC" id="2.7.13.3" evidence="2"/>
<dbReference type="Gene3D" id="1.20.5.1930">
    <property type="match status" value="1"/>
</dbReference>
<gene>
    <name evidence="11" type="ORF">Arub01_21440</name>
</gene>
<dbReference type="InterPro" id="IPR050482">
    <property type="entry name" value="Sensor_HK_TwoCompSys"/>
</dbReference>
<keyword evidence="6 11" id="KW-0418">Kinase</keyword>
<dbReference type="Pfam" id="PF07730">
    <property type="entry name" value="HisKA_3"/>
    <property type="match status" value="1"/>
</dbReference>
<keyword evidence="8" id="KW-0902">Two-component regulatory system</keyword>
<dbReference type="GO" id="GO:0016020">
    <property type="term" value="C:membrane"/>
    <property type="evidence" value="ECO:0007669"/>
    <property type="project" value="InterPro"/>
</dbReference>
<keyword evidence="9" id="KW-1133">Transmembrane helix</keyword>
<dbReference type="Pfam" id="PF23539">
    <property type="entry name" value="DUF7134"/>
    <property type="match status" value="1"/>
</dbReference>